<sequence length="281" mass="31393">MSDISDARFRDAEYFSDDLTSQDNECSTSKCGSPGFRRKDEPKDEEVCLTAFSYSETSWTDLKHSIYLDCVEASFVQNMFARCYCAEDLCGAACRPCFHDHGHDQAHGFSDRKNCCSTEASLRPQASFENAANTNTNNWNLIPLSSSKGTDTSTTALLKRSCLRFVRTEKCLSDRLSTTKDRANRRPGMLSPGVQSQSNLLPQLTDYNRVVYLSSGAFFTYNGLLVSADVFYTQIDDAERTSCRPSSAGIKKRRRAILSFPYAYESNTLMSSHAHVIVGKP</sequence>
<evidence type="ECO:0000256" key="1">
    <source>
        <dbReference type="SAM" id="MobiDB-lite"/>
    </source>
</evidence>
<dbReference type="OrthoDB" id="1923282at2759"/>
<dbReference type="EMBL" id="CM035429">
    <property type="protein sequence ID" value="KAH7300704.1"/>
    <property type="molecule type" value="Genomic_DNA"/>
</dbReference>
<protein>
    <submittedName>
        <fullName evidence="2">Uncharacterized protein</fullName>
    </submittedName>
</protein>
<organism evidence="2 3">
    <name type="scientific">Ceratopteris richardii</name>
    <name type="common">Triangle waterfern</name>
    <dbReference type="NCBI Taxonomy" id="49495"/>
    <lineage>
        <taxon>Eukaryota</taxon>
        <taxon>Viridiplantae</taxon>
        <taxon>Streptophyta</taxon>
        <taxon>Embryophyta</taxon>
        <taxon>Tracheophyta</taxon>
        <taxon>Polypodiopsida</taxon>
        <taxon>Polypodiidae</taxon>
        <taxon>Polypodiales</taxon>
        <taxon>Pteridineae</taxon>
        <taxon>Pteridaceae</taxon>
        <taxon>Parkerioideae</taxon>
        <taxon>Ceratopteris</taxon>
    </lineage>
</organism>
<reference evidence="2" key="1">
    <citation type="submission" date="2021-08" db="EMBL/GenBank/DDBJ databases">
        <title>WGS assembly of Ceratopteris richardii.</title>
        <authorList>
            <person name="Marchant D.B."/>
            <person name="Chen G."/>
            <person name="Jenkins J."/>
            <person name="Shu S."/>
            <person name="Leebens-Mack J."/>
            <person name="Grimwood J."/>
            <person name="Schmutz J."/>
            <person name="Soltis P."/>
            <person name="Soltis D."/>
            <person name="Chen Z.-H."/>
        </authorList>
    </citation>
    <scope>NUCLEOTIDE SEQUENCE</scope>
    <source>
        <strain evidence="2">Whitten #5841</strain>
        <tissue evidence="2">Leaf</tissue>
    </source>
</reference>
<feature type="compositionally biased region" description="Polar residues" evidence="1">
    <location>
        <begin position="20"/>
        <end position="31"/>
    </location>
</feature>
<evidence type="ECO:0000313" key="3">
    <source>
        <dbReference type="Proteomes" id="UP000825935"/>
    </source>
</evidence>
<dbReference type="Proteomes" id="UP000825935">
    <property type="component" value="Chromosome 24"/>
</dbReference>
<accession>A0A8T2RYD1</accession>
<comment type="caution">
    <text evidence="2">The sequence shown here is derived from an EMBL/GenBank/DDBJ whole genome shotgun (WGS) entry which is preliminary data.</text>
</comment>
<name>A0A8T2RYD1_CERRI</name>
<feature type="region of interest" description="Disordered" evidence="1">
    <location>
        <begin position="20"/>
        <end position="40"/>
    </location>
</feature>
<dbReference type="AlphaFoldDB" id="A0A8T2RYD1"/>
<proteinExistence type="predicted"/>
<gene>
    <name evidence="2" type="ORF">KP509_24G075200</name>
</gene>
<keyword evidence="3" id="KW-1185">Reference proteome</keyword>
<evidence type="ECO:0000313" key="2">
    <source>
        <dbReference type="EMBL" id="KAH7300704.1"/>
    </source>
</evidence>